<dbReference type="Proteomes" id="UP000027442">
    <property type="component" value="Unassembled WGS sequence"/>
</dbReference>
<dbReference type="HOGENOM" id="CLU_219286_0_0_10"/>
<protein>
    <submittedName>
        <fullName evidence="2">Uncharacterized protein</fullName>
    </submittedName>
</protein>
<evidence type="ECO:0000256" key="1">
    <source>
        <dbReference type="SAM" id="MobiDB-lite"/>
    </source>
</evidence>
<gene>
    <name evidence="2" type="ORF">HMPREF1991_01553</name>
</gene>
<comment type="caution">
    <text evidence="2">The sequence shown here is derived from an EMBL/GenBank/DDBJ whole genome shotgun (WGS) entry which is preliminary data.</text>
</comment>
<sequence>MPMPKDEDNDGDALPYDEAKDANNPDLFNDFADEETIRV</sequence>
<reference evidence="2 3" key="1">
    <citation type="submission" date="2013-08" db="EMBL/GenBank/DDBJ databases">
        <authorList>
            <person name="Weinstock G."/>
            <person name="Sodergren E."/>
            <person name="Wylie T."/>
            <person name="Fulton L."/>
            <person name="Fulton R."/>
            <person name="Fronick C."/>
            <person name="O'Laughlin M."/>
            <person name="Godfrey J."/>
            <person name="Miner T."/>
            <person name="Herter B."/>
            <person name="Appelbaum E."/>
            <person name="Cordes M."/>
            <person name="Lek S."/>
            <person name="Wollam A."/>
            <person name="Pepin K.H."/>
            <person name="Palsikar V.B."/>
            <person name="Mitreva M."/>
            <person name="Wilson R.K."/>
        </authorList>
    </citation>
    <scope>NUCLEOTIDE SEQUENCE [LARGE SCALE GENOMIC DNA]</scope>
    <source>
        <strain evidence="2 3">ATCC 15930</strain>
    </source>
</reference>
<organism evidence="2 3">
    <name type="scientific">Hoylesella loescheii DSM 19665 = JCM 12249 = ATCC 15930</name>
    <dbReference type="NCBI Taxonomy" id="1122985"/>
    <lineage>
        <taxon>Bacteria</taxon>
        <taxon>Pseudomonadati</taxon>
        <taxon>Bacteroidota</taxon>
        <taxon>Bacteroidia</taxon>
        <taxon>Bacteroidales</taxon>
        <taxon>Prevotellaceae</taxon>
        <taxon>Hoylesella</taxon>
    </lineage>
</organism>
<name>A0A069QHV3_HOYLO</name>
<feature type="region of interest" description="Disordered" evidence="1">
    <location>
        <begin position="1"/>
        <end position="39"/>
    </location>
</feature>
<dbReference type="PATRIC" id="fig|1122985.7.peg.1615"/>
<dbReference type="AlphaFoldDB" id="A0A069QHV3"/>
<proteinExistence type="predicted"/>
<evidence type="ECO:0000313" key="3">
    <source>
        <dbReference type="Proteomes" id="UP000027442"/>
    </source>
</evidence>
<evidence type="ECO:0000313" key="2">
    <source>
        <dbReference type="EMBL" id="KDR52370.1"/>
    </source>
</evidence>
<dbReference type="EMBL" id="JNGW01000066">
    <property type="protein sequence ID" value="KDR52370.1"/>
    <property type="molecule type" value="Genomic_DNA"/>
</dbReference>
<accession>A0A069QHV3</accession>
<keyword evidence="3" id="KW-1185">Reference proteome</keyword>